<protein>
    <recommendedName>
        <fullName evidence="3">Reverse transcriptase domain-containing protein</fullName>
    </recommendedName>
</protein>
<name>A0ABN8PPU0_9CNID</name>
<dbReference type="SUPFAM" id="SSF56672">
    <property type="entry name" value="DNA/RNA polymerases"/>
    <property type="match status" value="1"/>
</dbReference>
<evidence type="ECO:0000313" key="2">
    <source>
        <dbReference type="Proteomes" id="UP001159405"/>
    </source>
</evidence>
<evidence type="ECO:0008006" key="3">
    <source>
        <dbReference type="Google" id="ProtNLM"/>
    </source>
</evidence>
<dbReference type="PANTHER" id="PTHR33050:SF8">
    <property type="entry name" value="REVERSE TRANSCRIPTASE DOMAIN-CONTAINING PROTEIN"/>
    <property type="match status" value="1"/>
</dbReference>
<proteinExistence type="predicted"/>
<sequence>MVEWILLHKHRLSDLLHYLDDFSTAGPPQSFQCAYNLNTAISVCHRLGLPLHGNKCVGPATSMTILGIELDSVNQDHPVQINQEFRLDLQWWQQFLASWHGVGFWLYPGMSATTDLEVTLDAADNKAVVAILTTRTSKVPALMHLLRDLLFSAVRWGFTFTAAHVPGVKNKIADAISRFRWQEFRQLAPEAHSCPCPIPQLLLDSLTPPP</sequence>
<organism evidence="1 2">
    <name type="scientific">Porites lobata</name>
    <dbReference type="NCBI Taxonomy" id="104759"/>
    <lineage>
        <taxon>Eukaryota</taxon>
        <taxon>Metazoa</taxon>
        <taxon>Cnidaria</taxon>
        <taxon>Anthozoa</taxon>
        <taxon>Hexacorallia</taxon>
        <taxon>Scleractinia</taxon>
        <taxon>Fungiina</taxon>
        <taxon>Poritidae</taxon>
        <taxon>Porites</taxon>
    </lineage>
</organism>
<dbReference type="PANTHER" id="PTHR33050">
    <property type="entry name" value="REVERSE TRANSCRIPTASE DOMAIN-CONTAINING PROTEIN"/>
    <property type="match status" value="1"/>
</dbReference>
<evidence type="ECO:0000313" key="1">
    <source>
        <dbReference type="EMBL" id="CAH3148302.1"/>
    </source>
</evidence>
<dbReference type="InterPro" id="IPR052055">
    <property type="entry name" value="Hepadnavirus_pol/RT"/>
</dbReference>
<reference evidence="1 2" key="1">
    <citation type="submission" date="2022-05" db="EMBL/GenBank/DDBJ databases">
        <authorList>
            <consortium name="Genoscope - CEA"/>
            <person name="William W."/>
        </authorList>
    </citation>
    <scope>NUCLEOTIDE SEQUENCE [LARGE SCALE GENOMIC DNA]</scope>
</reference>
<dbReference type="InterPro" id="IPR043502">
    <property type="entry name" value="DNA/RNA_pol_sf"/>
</dbReference>
<keyword evidence="2" id="KW-1185">Reference proteome</keyword>
<dbReference type="EMBL" id="CALNXK010000083">
    <property type="protein sequence ID" value="CAH3148302.1"/>
    <property type="molecule type" value="Genomic_DNA"/>
</dbReference>
<gene>
    <name evidence="1" type="ORF">PLOB_00046539</name>
</gene>
<dbReference type="Proteomes" id="UP001159405">
    <property type="component" value="Unassembled WGS sequence"/>
</dbReference>
<comment type="caution">
    <text evidence="1">The sequence shown here is derived from an EMBL/GenBank/DDBJ whole genome shotgun (WGS) entry which is preliminary data.</text>
</comment>
<accession>A0ABN8PPU0</accession>